<keyword evidence="2" id="KW-1185">Reference proteome</keyword>
<organism evidence="1 2">
    <name type="scientific">Porites lobata</name>
    <dbReference type="NCBI Taxonomy" id="104759"/>
    <lineage>
        <taxon>Eukaryota</taxon>
        <taxon>Metazoa</taxon>
        <taxon>Cnidaria</taxon>
        <taxon>Anthozoa</taxon>
        <taxon>Hexacorallia</taxon>
        <taxon>Scleractinia</taxon>
        <taxon>Fungiina</taxon>
        <taxon>Poritidae</taxon>
        <taxon>Porites</taxon>
    </lineage>
</organism>
<reference evidence="1 2" key="1">
    <citation type="submission" date="2022-05" db="EMBL/GenBank/DDBJ databases">
        <authorList>
            <consortium name="Genoscope - CEA"/>
            <person name="William W."/>
        </authorList>
    </citation>
    <scope>NUCLEOTIDE SEQUENCE [LARGE SCALE GENOMIC DNA]</scope>
</reference>
<comment type="caution">
    <text evidence="1">The sequence shown here is derived from an EMBL/GenBank/DDBJ whole genome shotgun (WGS) entry which is preliminary data.</text>
</comment>
<gene>
    <name evidence="1" type="ORF">PLOB_00048521</name>
</gene>
<evidence type="ECO:0000313" key="2">
    <source>
        <dbReference type="Proteomes" id="UP001159405"/>
    </source>
</evidence>
<dbReference type="Proteomes" id="UP001159405">
    <property type="component" value="Unassembled WGS sequence"/>
</dbReference>
<name>A0ABN8PYY2_9CNID</name>
<feature type="non-terminal residue" evidence="1">
    <location>
        <position position="1"/>
    </location>
</feature>
<protein>
    <submittedName>
        <fullName evidence="1">Uncharacterized protein</fullName>
    </submittedName>
</protein>
<evidence type="ECO:0000313" key="1">
    <source>
        <dbReference type="EMBL" id="CAH3151308.1"/>
    </source>
</evidence>
<accession>A0ABN8PYY2</accession>
<dbReference type="EMBL" id="CALNXK010000091">
    <property type="protein sequence ID" value="CAH3151308.1"/>
    <property type="molecule type" value="Genomic_DNA"/>
</dbReference>
<sequence>VAAAVVDLARPQPSQSRSKRSKYVQYSGEDRAKIAKYSCEHGNTKALQHFSKEYPNLKESTLRNFKKAYQDKLKFTAWSSPLLLELDCKLISFVKNLRARGGVVTGSVISAAAKGLIRSNPSPHVAGYSLYIDAVTFLGGQELQQGHQFPEACMKSVNFLFSLTLTNASTSITFHQSSYSMQIRPQVHMCL</sequence>
<proteinExistence type="predicted"/>